<name>A0ABD2QKF8_9PLAT</name>
<dbReference type="Proteomes" id="UP001626550">
    <property type="component" value="Unassembled WGS sequence"/>
</dbReference>
<dbReference type="EMBL" id="JBJKFK010000090">
    <property type="protein sequence ID" value="KAL3319918.1"/>
    <property type="molecule type" value="Genomic_DNA"/>
</dbReference>
<keyword evidence="2" id="KW-1185">Reference proteome</keyword>
<gene>
    <name evidence="1" type="ORF">Ciccas_001397</name>
</gene>
<reference evidence="1 2" key="1">
    <citation type="submission" date="2024-11" db="EMBL/GenBank/DDBJ databases">
        <title>Adaptive evolution of stress response genes in parasites aligns with host niche diversity.</title>
        <authorList>
            <person name="Hahn C."/>
            <person name="Resl P."/>
        </authorList>
    </citation>
    <scope>NUCLEOTIDE SEQUENCE [LARGE SCALE GENOMIC DNA]</scope>
    <source>
        <strain evidence="1">EGGRZ-B1_66</strain>
        <tissue evidence="1">Body</tissue>
    </source>
</reference>
<protein>
    <submittedName>
        <fullName evidence="1">Uncharacterized protein</fullName>
    </submittedName>
</protein>
<proteinExistence type="predicted"/>
<sequence>MYLHEIGDPAASFTKEQMQSGKHTDYMSNLLKDFMESQRLGCGSSPPIRTPSSEVGFVPAPLRQISVPINVKVNGEAHCKSSQKGSDAFPAAPWSMGKRPDPFHNGNGNNSAISDDGKQQFNSFSSFIQTSSRSLHYDQLFPSDQMVRKSQLQGDVDIDFDPLQVSQEGLAHLMAVESKSKPDQAAKSICESGSLSTLLNKSALQDPGQHPGTCMLDQTNAEMKTEVIKRAFKAAYEAFQSVLRLENVTLKAEDFDKSSLPLINYYPMDSCSGSDQTIQMRLYSKLLSCASQDTSGLSNGNPFDAKSPLPPCCTTKELYLRIGIGATTKHQLEATSHHNAIIDHV</sequence>
<accession>A0ABD2QKF8</accession>
<evidence type="ECO:0000313" key="1">
    <source>
        <dbReference type="EMBL" id="KAL3319918.1"/>
    </source>
</evidence>
<evidence type="ECO:0000313" key="2">
    <source>
        <dbReference type="Proteomes" id="UP001626550"/>
    </source>
</evidence>
<organism evidence="1 2">
    <name type="scientific">Cichlidogyrus casuarinus</name>
    <dbReference type="NCBI Taxonomy" id="1844966"/>
    <lineage>
        <taxon>Eukaryota</taxon>
        <taxon>Metazoa</taxon>
        <taxon>Spiralia</taxon>
        <taxon>Lophotrochozoa</taxon>
        <taxon>Platyhelminthes</taxon>
        <taxon>Monogenea</taxon>
        <taxon>Monopisthocotylea</taxon>
        <taxon>Dactylogyridea</taxon>
        <taxon>Ancyrocephalidae</taxon>
        <taxon>Cichlidogyrus</taxon>
    </lineage>
</organism>
<comment type="caution">
    <text evidence="1">The sequence shown here is derived from an EMBL/GenBank/DDBJ whole genome shotgun (WGS) entry which is preliminary data.</text>
</comment>
<dbReference type="AlphaFoldDB" id="A0ABD2QKF8"/>